<dbReference type="EMBL" id="FR824124">
    <property type="protein sequence ID" value="CCA19800.1"/>
    <property type="molecule type" value="Genomic_DNA"/>
</dbReference>
<accession>F0WF18</accession>
<sequence length="79" mass="9433">MLQCWNFCRFVSPNYELTRVLFQLFSEKFIGTRSKRFAQEGSLRNEWELTFASHKVRSKHIIIIKINVSAVASIRRREL</sequence>
<dbReference type="HOGENOM" id="CLU_2611001_0_0_1"/>
<evidence type="ECO:0000313" key="1">
    <source>
        <dbReference type="EMBL" id="CCA19800.1"/>
    </source>
</evidence>
<protein>
    <submittedName>
        <fullName evidence="2">AlNc14C237G9407 protein</fullName>
    </submittedName>
    <submittedName>
        <fullName evidence="1">AlNc14C79G5212 protein</fullName>
    </submittedName>
</protein>
<reference evidence="1" key="2">
    <citation type="submission" date="2011-02" db="EMBL/GenBank/DDBJ databases">
        <authorList>
            <person name="MacLean D."/>
        </authorList>
    </citation>
    <scope>NUCLEOTIDE SEQUENCE</scope>
</reference>
<name>F0WF18_9STRA</name>
<gene>
    <name evidence="1" type="primary">AlNc14C79G5212</name>
    <name evidence="2" type="synonym">AlNc14C237G9407</name>
    <name evidence="1" type="ORF">ALNC14_059430</name>
    <name evidence="2" type="ORF">ALNC14_105330</name>
</gene>
<organism evidence="1">
    <name type="scientific">Albugo laibachii Nc14</name>
    <dbReference type="NCBI Taxonomy" id="890382"/>
    <lineage>
        <taxon>Eukaryota</taxon>
        <taxon>Sar</taxon>
        <taxon>Stramenopiles</taxon>
        <taxon>Oomycota</taxon>
        <taxon>Peronosporomycetes</taxon>
        <taxon>Albuginales</taxon>
        <taxon>Albuginaceae</taxon>
        <taxon>Albugo</taxon>
    </lineage>
</organism>
<dbReference type="AlphaFoldDB" id="F0WF18"/>
<reference evidence="1" key="1">
    <citation type="journal article" date="2011" name="PLoS Biol.">
        <title>Gene gain and loss during evolution of obligate parasitism in the white rust pathogen of Arabidopsis thaliana.</title>
        <authorList>
            <person name="Kemen E."/>
            <person name="Gardiner A."/>
            <person name="Schultz-Larsen T."/>
            <person name="Kemen A.C."/>
            <person name="Balmuth A.L."/>
            <person name="Robert-Seilaniantz A."/>
            <person name="Bailey K."/>
            <person name="Holub E."/>
            <person name="Studholme D.J."/>
            <person name="Maclean D."/>
            <person name="Jones J.D."/>
        </authorList>
    </citation>
    <scope>NUCLEOTIDE SEQUENCE</scope>
</reference>
<evidence type="ECO:0000313" key="2">
    <source>
        <dbReference type="EMBL" id="CCA24389.1"/>
    </source>
</evidence>
<dbReference type="EMBL" id="FR824282">
    <property type="protein sequence ID" value="CCA24389.1"/>
    <property type="molecule type" value="Genomic_DNA"/>
</dbReference>
<proteinExistence type="predicted"/>